<organism evidence="2 3">
    <name type="scientific">Pyrobaculum oguniense (strain DSM 13380 / JCM 10595 / TE7)</name>
    <dbReference type="NCBI Taxonomy" id="698757"/>
    <lineage>
        <taxon>Archaea</taxon>
        <taxon>Thermoproteota</taxon>
        <taxon>Thermoprotei</taxon>
        <taxon>Thermoproteales</taxon>
        <taxon>Thermoproteaceae</taxon>
        <taxon>Pyrobaculum</taxon>
    </lineage>
</organism>
<dbReference type="PROSITE" id="PS50910">
    <property type="entry name" value="HEPN"/>
    <property type="match status" value="1"/>
</dbReference>
<dbReference type="AlphaFoldDB" id="H6QAC1"/>
<evidence type="ECO:0000313" key="3">
    <source>
        <dbReference type="Proteomes" id="UP000009062"/>
    </source>
</evidence>
<feature type="domain" description="HEPN" evidence="1">
    <location>
        <begin position="6"/>
        <end position="116"/>
    </location>
</feature>
<accession>H6QAC1</accession>
<dbReference type="SMART" id="SM00748">
    <property type="entry name" value="HEPN"/>
    <property type="match status" value="1"/>
</dbReference>
<name>H6QAC1_PYROT</name>
<dbReference type="KEGG" id="pog:Pogu_1295"/>
<evidence type="ECO:0000313" key="2">
    <source>
        <dbReference type="EMBL" id="AFA39322.1"/>
    </source>
</evidence>
<sequence>MADHLKRNALDFLAEAEHDIRSGKYNLALFHLEQALQLALKYVLFQLSGSFKKTHDILLLLDEIIELTSNDKLRRIRVDEAAVLTVVREAYITARYFPFNADKYVVDKALNVVKAILHELGVVE</sequence>
<gene>
    <name evidence="2" type="ordered locus">Pogu_1295</name>
</gene>
<dbReference type="Pfam" id="PF05168">
    <property type="entry name" value="HEPN"/>
    <property type="match status" value="1"/>
</dbReference>
<evidence type="ECO:0000259" key="1">
    <source>
        <dbReference type="PROSITE" id="PS50910"/>
    </source>
</evidence>
<protein>
    <submittedName>
        <fullName evidence="2">Conserved protein related to C-terminal domain of eukaryotic chaperone, SACSIN</fullName>
    </submittedName>
</protein>
<dbReference type="Gene3D" id="1.20.120.330">
    <property type="entry name" value="Nucleotidyltransferases domain 2"/>
    <property type="match status" value="1"/>
</dbReference>
<dbReference type="Proteomes" id="UP000009062">
    <property type="component" value="Chromosome"/>
</dbReference>
<keyword evidence="3" id="KW-1185">Reference proteome</keyword>
<proteinExistence type="predicted"/>
<dbReference type="InterPro" id="IPR007842">
    <property type="entry name" value="HEPN_dom"/>
</dbReference>
<dbReference type="eggNOG" id="arCOG01191">
    <property type="taxonomic scope" value="Archaea"/>
</dbReference>
<dbReference type="STRING" id="698757.Pogu_1295"/>
<dbReference type="HOGENOM" id="CLU_123170_1_0_2"/>
<dbReference type="EMBL" id="CP003316">
    <property type="protein sequence ID" value="AFA39322.1"/>
    <property type="molecule type" value="Genomic_DNA"/>
</dbReference>
<reference evidence="2 3" key="1">
    <citation type="journal article" date="2012" name="Stand. Genomic Sci.">
        <title>Complete genome sequence of Pyrobaculum oguniense.</title>
        <authorList>
            <person name="Bernick D.L."/>
            <person name="Karplus K."/>
            <person name="Lui L.M."/>
            <person name="Coker J.K."/>
            <person name="Murphy J.N."/>
            <person name="Chan P.P."/>
            <person name="Cozen A.E."/>
            <person name="Lowe T.M."/>
        </authorList>
    </citation>
    <scope>NUCLEOTIDE SEQUENCE [LARGE SCALE GENOMIC DNA]</scope>
    <source>
        <strain evidence="2 3">TE7</strain>
    </source>
</reference>
<dbReference type="SUPFAM" id="SSF81593">
    <property type="entry name" value="Nucleotidyltransferase substrate binding subunit/domain"/>
    <property type="match status" value="1"/>
</dbReference>